<sequence>MINKRDFLVLIDEEYGYRYWCWRPNMSAMALEAWWAALSSVEPYFMSPEPLPGEVWQIDVEQYEQQCERRAESQAYHLHLHQDDDSVLTRPDGQPRYHLGWEGC</sequence>
<evidence type="ECO:0000313" key="1">
    <source>
        <dbReference type="EMBL" id="CAH0533134.1"/>
    </source>
</evidence>
<organism evidence="1 2">
    <name type="scientific">Vibrio stylophorae</name>
    <dbReference type="NCBI Taxonomy" id="659351"/>
    <lineage>
        <taxon>Bacteria</taxon>
        <taxon>Pseudomonadati</taxon>
        <taxon>Pseudomonadota</taxon>
        <taxon>Gammaproteobacteria</taxon>
        <taxon>Vibrionales</taxon>
        <taxon>Vibrionaceae</taxon>
        <taxon>Vibrio</taxon>
    </lineage>
</organism>
<reference evidence="1" key="1">
    <citation type="submission" date="2021-11" db="EMBL/GenBank/DDBJ databases">
        <authorList>
            <person name="Rodrigo-Torres L."/>
            <person name="Arahal R. D."/>
            <person name="Lucena T."/>
        </authorList>
    </citation>
    <scope>NUCLEOTIDE SEQUENCE</scope>
    <source>
        <strain evidence="1">CECT 7929</strain>
    </source>
</reference>
<dbReference type="EMBL" id="CAKLDI010000001">
    <property type="protein sequence ID" value="CAH0533134.1"/>
    <property type="molecule type" value="Genomic_DNA"/>
</dbReference>
<evidence type="ECO:0000313" key="2">
    <source>
        <dbReference type="Proteomes" id="UP000838672"/>
    </source>
</evidence>
<name>A0ABM8ZSN1_9VIBR</name>
<keyword evidence="2" id="KW-1185">Reference proteome</keyword>
<comment type="caution">
    <text evidence="1">The sequence shown here is derived from an EMBL/GenBank/DDBJ whole genome shotgun (WGS) entry which is preliminary data.</text>
</comment>
<gene>
    <name evidence="1" type="ORF">VST7929_00995</name>
</gene>
<protein>
    <submittedName>
        <fullName evidence="1">Uncharacterized protein</fullName>
    </submittedName>
</protein>
<dbReference type="Proteomes" id="UP000838672">
    <property type="component" value="Unassembled WGS sequence"/>
</dbReference>
<accession>A0ABM8ZSN1</accession>
<dbReference type="RefSeq" id="WP_237465387.1">
    <property type="nucleotide sequence ID" value="NZ_CAKLDI010000001.1"/>
</dbReference>
<proteinExistence type="predicted"/>